<evidence type="ECO:0000313" key="2">
    <source>
        <dbReference type="Proteomes" id="UP000183868"/>
    </source>
</evidence>
<reference evidence="1 2" key="1">
    <citation type="submission" date="2016-11" db="EMBL/GenBank/DDBJ databases">
        <title>Genomic analysis of Caldithrix abyssi and proposal of a novel bacterial phylum Caldithrichaeota.</title>
        <authorList>
            <person name="Kublanov I."/>
            <person name="Sigalova O."/>
            <person name="Gavrilov S."/>
            <person name="Lebedinsky A."/>
            <person name="Ivanova N."/>
            <person name="Daum C."/>
            <person name="Reddy T."/>
            <person name="Klenk H.P."/>
            <person name="Goker M."/>
            <person name="Reva O."/>
            <person name="Miroshnichenko M."/>
            <person name="Kyprides N."/>
            <person name="Woyke T."/>
            <person name="Gelfand M."/>
        </authorList>
    </citation>
    <scope>NUCLEOTIDE SEQUENCE [LARGE SCALE GENOMIC DNA]</scope>
    <source>
        <strain evidence="1 2">LF13</strain>
    </source>
</reference>
<organism evidence="1 2">
    <name type="scientific">Caldithrix abyssi DSM 13497</name>
    <dbReference type="NCBI Taxonomy" id="880073"/>
    <lineage>
        <taxon>Bacteria</taxon>
        <taxon>Pseudomonadati</taxon>
        <taxon>Calditrichota</taxon>
        <taxon>Calditrichia</taxon>
        <taxon>Calditrichales</taxon>
        <taxon>Calditrichaceae</taxon>
        <taxon>Caldithrix</taxon>
    </lineage>
</organism>
<sequence>MGLQDFHDFSSNEKFHVQFNGKIFKRKKHIPVHNTKLTTGLSFRIVPWQLLCA</sequence>
<accession>A0A1J1C7M7</accession>
<dbReference type="AlphaFoldDB" id="A0A1J1C7M7"/>
<proteinExistence type="predicted"/>
<dbReference type="EMBL" id="CP018099">
    <property type="protein sequence ID" value="APF18693.1"/>
    <property type="molecule type" value="Genomic_DNA"/>
</dbReference>
<gene>
    <name evidence="1" type="ORF">Cabys_1944</name>
</gene>
<evidence type="ECO:0000313" key="1">
    <source>
        <dbReference type="EMBL" id="APF18693.1"/>
    </source>
</evidence>
<dbReference type="KEGG" id="caby:Cabys_1944"/>
<protein>
    <submittedName>
        <fullName evidence="1">Uncharacterized protein</fullName>
    </submittedName>
</protein>
<name>A0A1J1C7M7_CALAY</name>
<dbReference type="Proteomes" id="UP000183868">
    <property type="component" value="Chromosome"/>
</dbReference>